<evidence type="ECO:0000313" key="2">
    <source>
        <dbReference type="Proteomes" id="UP001165960"/>
    </source>
</evidence>
<dbReference type="EMBL" id="QTSX02000750">
    <property type="protein sequence ID" value="KAJ9085677.1"/>
    <property type="molecule type" value="Genomic_DNA"/>
</dbReference>
<sequence length="86" mass="9521">MVPPVYWLGSEPLSELLGDLLGALIPQEGCKLNLYSFKSATRGISQELKQVKERLASLEAKVTAFTEDTIKMLETLEDKASCFSEI</sequence>
<keyword evidence="2" id="KW-1185">Reference proteome</keyword>
<comment type="caution">
    <text evidence="1">The sequence shown here is derived from an EMBL/GenBank/DDBJ whole genome shotgun (WGS) entry which is preliminary data.</text>
</comment>
<evidence type="ECO:0000313" key="1">
    <source>
        <dbReference type="EMBL" id="KAJ9085677.1"/>
    </source>
</evidence>
<proteinExistence type="predicted"/>
<reference evidence="1" key="1">
    <citation type="submission" date="2022-04" db="EMBL/GenBank/DDBJ databases">
        <title>Genome of the entomopathogenic fungus Entomophthora muscae.</title>
        <authorList>
            <person name="Elya C."/>
            <person name="Lovett B.R."/>
            <person name="Lee E."/>
            <person name="Macias A.M."/>
            <person name="Hajek A.E."/>
            <person name="De Bivort B.L."/>
            <person name="Kasson M.T."/>
            <person name="De Fine Licht H.H."/>
            <person name="Stajich J.E."/>
        </authorList>
    </citation>
    <scope>NUCLEOTIDE SEQUENCE</scope>
    <source>
        <strain evidence="1">Berkeley</strain>
    </source>
</reference>
<organism evidence="1 2">
    <name type="scientific">Entomophthora muscae</name>
    <dbReference type="NCBI Taxonomy" id="34485"/>
    <lineage>
        <taxon>Eukaryota</taxon>
        <taxon>Fungi</taxon>
        <taxon>Fungi incertae sedis</taxon>
        <taxon>Zoopagomycota</taxon>
        <taxon>Entomophthoromycotina</taxon>
        <taxon>Entomophthoromycetes</taxon>
        <taxon>Entomophthorales</taxon>
        <taxon>Entomophthoraceae</taxon>
        <taxon>Entomophthora</taxon>
    </lineage>
</organism>
<dbReference type="Proteomes" id="UP001165960">
    <property type="component" value="Unassembled WGS sequence"/>
</dbReference>
<name>A0ACC2UFX9_9FUNG</name>
<accession>A0ACC2UFX9</accession>
<gene>
    <name evidence="1" type="ORF">DSO57_1011598</name>
</gene>
<protein>
    <submittedName>
        <fullName evidence="1">Uncharacterized protein</fullName>
    </submittedName>
</protein>